<feature type="transmembrane region" description="Helical" evidence="1">
    <location>
        <begin position="6"/>
        <end position="27"/>
    </location>
</feature>
<dbReference type="Proteomes" id="UP000229939">
    <property type="component" value="Segment"/>
</dbReference>
<proteinExistence type="predicted"/>
<keyword evidence="1" id="KW-0812">Transmembrane</keyword>
<reference evidence="3" key="1">
    <citation type="submission" date="2016-06" db="EMBL/GenBank/DDBJ databases">
        <authorList>
            <person name="Berg J.A."/>
            <person name="Smith H.G."/>
            <person name="Hyde J.R."/>
            <person name="Merrill B.D."/>
            <person name="Sharma R."/>
            <person name="Breakwell D.P."/>
            <person name="Hope S."/>
            <person name="Grose J.H."/>
        </authorList>
    </citation>
    <scope>NUCLEOTIDE SEQUENCE [LARGE SCALE GENOMIC DNA]</scope>
</reference>
<accession>A0A1B2IER4</accession>
<keyword evidence="1" id="KW-0472">Membrane</keyword>
<evidence type="ECO:0000313" key="3">
    <source>
        <dbReference type="Proteomes" id="UP000229939"/>
    </source>
</evidence>
<evidence type="ECO:0000256" key="1">
    <source>
        <dbReference type="SAM" id="Phobius"/>
    </source>
</evidence>
<feature type="transmembrane region" description="Helical" evidence="1">
    <location>
        <begin position="39"/>
        <end position="60"/>
    </location>
</feature>
<sequence>MNVPDLFYWCVMVLSGYFLIQCVIGMVKDLVKGELLGSFVELVFAIIAWNIHRWAFVHLVPLQTLF</sequence>
<gene>
    <name evidence="2" type="ORF">MACHINA_132</name>
</gene>
<evidence type="ECO:0000313" key="2">
    <source>
        <dbReference type="EMBL" id="ANZ49770.1"/>
    </source>
</evidence>
<name>A0A1B2IER4_9CAUD</name>
<keyword evidence="3" id="KW-1185">Reference proteome</keyword>
<protein>
    <submittedName>
        <fullName evidence="2">Uncharacterized protein</fullName>
    </submittedName>
</protein>
<dbReference type="EMBL" id="KX397370">
    <property type="protein sequence ID" value="ANZ49770.1"/>
    <property type="molecule type" value="Genomic_DNA"/>
</dbReference>
<keyword evidence="1" id="KW-1133">Transmembrane helix</keyword>
<organism evidence="2 3">
    <name type="scientific">Erwinia phage Machina</name>
    <dbReference type="NCBI Taxonomy" id="1883375"/>
    <lineage>
        <taxon>Viruses</taxon>
        <taxon>Duplodnaviria</taxon>
        <taxon>Heunggongvirae</taxon>
        <taxon>Uroviricota</taxon>
        <taxon>Caudoviricetes</taxon>
        <taxon>Chimalliviridae</taxon>
        <taxon>Machinavirus</taxon>
        <taxon>Machinavirus machina</taxon>
    </lineage>
</organism>